<accession>A0AAN8LB19</accession>
<dbReference type="PROSITE" id="PS50835">
    <property type="entry name" value="IG_LIKE"/>
    <property type="match status" value="1"/>
</dbReference>
<reference evidence="5 6" key="1">
    <citation type="submission" date="2021-04" db="EMBL/GenBank/DDBJ databases">
        <authorList>
            <person name="De Guttry C."/>
            <person name="Zahm M."/>
            <person name="Klopp C."/>
            <person name="Cabau C."/>
            <person name="Louis A."/>
            <person name="Berthelot C."/>
            <person name="Parey E."/>
            <person name="Roest Crollius H."/>
            <person name="Montfort J."/>
            <person name="Robinson-Rechavi M."/>
            <person name="Bucao C."/>
            <person name="Bouchez O."/>
            <person name="Gislard M."/>
            <person name="Lluch J."/>
            <person name="Milhes M."/>
            <person name="Lampietro C."/>
            <person name="Lopez Roques C."/>
            <person name="Donnadieu C."/>
            <person name="Braasch I."/>
            <person name="Desvignes T."/>
            <person name="Postlethwait J."/>
            <person name="Bobe J."/>
            <person name="Wedekind C."/>
            <person name="Guiguen Y."/>
        </authorList>
    </citation>
    <scope>NUCLEOTIDE SEQUENCE [LARGE SCALE GENOMIC DNA]</scope>
    <source>
        <strain evidence="5">Cs_M1</strain>
        <tissue evidence="5">Blood</tissue>
    </source>
</reference>
<dbReference type="Pfam" id="PF07686">
    <property type="entry name" value="V-set"/>
    <property type="match status" value="1"/>
</dbReference>
<dbReference type="InterPro" id="IPR036179">
    <property type="entry name" value="Ig-like_dom_sf"/>
</dbReference>
<dbReference type="PANTHER" id="PTHR23268:SF102">
    <property type="entry name" value="IMMUNOGLOBULIN V-SET DOMAIN-CONTAINING PROTEIN"/>
    <property type="match status" value="1"/>
</dbReference>
<dbReference type="PANTHER" id="PTHR23268">
    <property type="entry name" value="T-CELL RECEPTOR BETA CHAIN"/>
    <property type="match status" value="1"/>
</dbReference>
<dbReference type="EMBL" id="JAGTTL010000023">
    <property type="protein sequence ID" value="KAK6304887.1"/>
    <property type="molecule type" value="Genomic_DNA"/>
</dbReference>
<dbReference type="InterPro" id="IPR007110">
    <property type="entry name" value="Ig-like_dom"/>
</dbReference>
<keyword evidence="2" id="KW-0391">Immunity</keyword>
<evidence type="ECO:0000256" key="1">
    <source>
        <dbReference type="ARBA" id="ARBA00022729"/>
    </source>
</evidence>
<feature type="signal peptide" evidence="3">
    <location>
        <begin position="1"/>
        <end position="18"/>
    </location>
</feature>
<comment type="caution">
    <text evidence="5">The sequence shown here is derived from an EMBL/GenBank/DDBJ whole genome shotgun (WGS) entry which is preliminary data.</text>
</comment>
<name>A0AAN8LB19_9TELE</name>
<feature type="domain" description="Ig-like" evidence="4">
    <location>
        <begin position="36"/>
        <end position="116"/>
    </location>
</feature>
<evidence type="ECO:0000256" key="2">
    <source>
        <dbReference type="ARBA" id="ARBA00022859"/>
    </source>
</evidence>
<dbReference type="GO" id="GO:0002376">
    <property type="term" value="P:immune system process"/>
    <property type="evidence" value="ECO:0007669"/>
    <property type="project" value="UniProtKB-KW"/>
</dbReference>
<evidence type="ECO:0000259" key="4">
    <source>
        <dbReference type="PROSITE" id="PS50835"/>
    </source>
</evidence>
<protein>
    <recommendedName>
        <fullName evidence="4">Ig-like domain-containing protein</fullName>
    </recommendedName>
</protein>
<keyword evidence="1 3" id="KW-0732">Signal</keyword>
<evidence type="ECO:0000313" key="6">
    <source>
        <dbReference type="Proteomes" id="UP001356427"/>
    </source>
</evidence>
<dbReference type="AlphaFoldDB" id="A0AAN8LB19"/>
<dbReference type="Gene3D" id="2.60.40.10">
    <property type="entry name" value="Immunoglobulins"/>
    <property type="match status" value="1"/>
</dbReference>
<dbReference type="GO" id="GO:0007166">
    <property type="term" value="P:cell surface receptor signaling pathway"/>
    <property type="evidence" value="ECO:0007669"/>
    <property type="project" value="TreeGrafter"/>
</dbReference>
<dbReference type="Proteomes" id="UP001356427">
    <property type="component" value="Unassembled WGS sequence"/>
</dbReference>
<dbReference type="SUPFAM" id="SSF48726">
    <property type="entry name" value="Immunoglobulin"/>
    <property type="match status" value="1"/>
</dbReference>
<sequence length="174" mass="19608">MIIVVFLVCSLYLPWTKGSSVHIVHQSPSALIKIHGSSVDQEIHCSHSIVNYDRMLWYKQDRNRTLILLGYLNLNYAYSEEYAKEKISLQGDGRSYGNLSISDLKSEDSAVYFCAALPQCSRLPPTATKTLICLSLCLSVQESWASSPSLSLSFNSKGFYWHGKHMLTLPKQVK</sequence>
<feature type="chain" id="PRO_5043021747" description="Ig-like domain-containing protein" evidence="3">
    <location>
        <begin position="19"/>
        <end position="174"/>
    </location>
</feature>
<proteinExistence type="predicted"/>
<organism evidence="5 6">
    <name type="scientific">Coregonus suidteri</name>
    <dbReference type="NCBI Taxonomy" id="861788"/>
    <lineage>
        <taxon>Eukaryota</taxon>
        <taxon>Metazoa</taxon>
        <taxon>Chordata</taxon>
        <taxon>Craniata</taxon>
        <taxon>Vertebrata</taxon>
        <taxon>Euteleostomi</taxon>
        <taxon>Actinopterygii</taxon>
        <taxon>Neopterygii</taxon>
        <taxon>Teleostei</taxon>
        <taxon>Protacanthopterygii</taxon>
        <taxon>Salmoniformes</taxon>
        <taxon>Salmonidae</taxon>
        <taxon>Coregoninae</taxon>
        <taxon>Coregonus</taxon>
    </lineage>
</organism>
<dbReference type="InterPro" id="IPR013106">
    <property type="entry name" value="Ig_V-set"/>
</dbReference>
<dbReference type="GO" id="GO:0005886">
    <property type="term" value="C:plasma membrane"/>
    <property type="evidence" value="ECO:0007669"/>
    <property type="project" value="TreeGrafter"/>
</dbReference>
<evidence type="ECO:0000256" key="3">
    <source>
        <dbReference type="SAM" id="SignalP"/>
    </source>
</evidence>
<gene>
    <name evidence="5" type="ORF">J4Q44_G00254730</name>
</gene>
<dbReference type="InterPro" id="IPR013783">
    <property type="entry name" value="Ig-like_fold"/>
</dbReference>
<evidence type="ECO:0000313" key="5">
    <source>
        <dbReference type="EMBL" id="KAK6304887.1"/>
    </source>
</evidence>
<dbReference type="InterPro" id="IPR050413">
    <property type="entry name" value="TCR_beta_variable"/>
</dbReference>
<keyword evidence="6" id="KW-1185">Reference proteome</keyword>
<dbReference type="SMART" id="SM00406">
    <property type="entry name" value="IGv"/>
    <property type="match status" value="1"/>
</dbReference>